<evidence type="ECO:0000313" key="3">
    <source>
        <dbReference type="Proteomes" id="UP001501411"/>
    </source>
</evidence>
<sequence>MIDTDSAAIEQCGKLLLDHQLTIAFAESATGGSLAAAFSKLPEAGNFLKGGIVCYDACLKEDLLGVAKETIETHTPESTEVTREMVIGLKKVMLADIYVAVTGLTRPGGSESEEKPVGTIFFCIAQKDQISCCVEHFTGSEDSIIGQTIEQISRTITKTLANQA</sequence>
<dbReference type="InterPro" id="IPR008136">
    <property type="entry name" value="CinA_C"/>
</dbReference>
<evidence type="ECO:0000259" key="1">
    <source>
        <dbReference type="Pfam" id="PF02464"/>
    </source>
</evidence>
<feature type="domain" description="CinA C-terminal" evidence="1">
    <location>
        <begin position="9"/>
        <end position="157"/>
    </location>
</feature>
<dbReference type="Proteomes" id="UP001501411">
    <property type="component" value="Unassembled WGS sequence"/>
</dbReference>
<dbReference type="InterPro" id="IPR036653">
    <property type="entry name" value="CinA-like_C"/>
</dbReference>
<organism evidence="2 3">
    <name type="scientific">Olivibacter ginsenosidimutans</name>
    <dbReference type="NCBI Taxonomy" id="1176537"/>
    <lineage>
        <taxon>Bacteria</taxon>
        <taxon>Pseudomonadati</taxon>
        <taxon>Bacteroidota</taxon>
        <taxon>Sphingobacteriia</taxon>
        <taxon>Sphingobacteriales</taxon>
        <taxon>Sphingobacteriaceae</taxon>
        <taxon>Olivibacter</taxon>
    </lineage>
</organism>
<accession>A0ABP9AEL7</accession>
<dbReference type="Pfam" id="PF02464">
    <property type="entry name" value="CinA"/>
    <property type="match status" value="1"/>
</dbReference>
<evidence type="ECO:0000313" key="2">
    <source>
        <dbReference type="EMBL" id="GAA4778935.1"/>
    </source>
</evidence>
<dbReference type="Gene3D" id="3.90.950.20">
    <property type="entry name" value="CinA-like"/>
    <property type="match status" value="1"/>
</dbReference>
<comment type="caution">
    <text evidence="2">The sequence shown here is derived from an EMBL/GenBank/DDBJ whole genome shotgun (WGS) entry which is preliminary data.</text>
</comment>
<dbReference type="RefSeq" id="WP_345229813.1">
    <property type="nucleotide sequence ID" value="NZ_BAABIQ010000002.1"/>
</dbReference>
<name>A0ABP9AEL7_9SPHI</name>
<dbReference type="NCBIfam" id="TIGR00199">
    <property type="entry name" value="PncC_domain"/>
    <property type="match status" value="1"/>
</dbReference>
<reference evidence="3" key="1">
    <citation type="journal article" date="2019" name="Int. J. Syst. Evol. Microbiol.">
        <title>The Global Catalogue of Microorganisms (GCM) 10K type strain sequencing project: providing services to taxonomists for standard genome sequencing and annotation.</title>
        <authorList>
            <consortium name="The Broad Institute Genomics Platform"/>
            <consortium name="The Broad Institute Genome Sequencing Center for Infectious Disease"/>
            <person name="Wu L."/>
            <person name="Ma J."/>
        </authorList>
    </citation>
    <scope>NUCLEOTIDE SEQUENCE [LARGE SCALE GENOMIC DNA]</scope>
    <source>
        <strain evidence="3">JCM 18200</strain>
    </source>
</reference>
<proteinExistence type="predicted"/>
<keyword evidence="3" id="KW-1185">Reference proteome</keyword>
<protein>
    <submittedName>
        <fullName evidence="2">CinA family protein</fullName>
    </submittedName>
</protein>
<dbReference type="SUPFAM" id="SSF142433">
    <property type="entry name" value="CinA-like"/>
    <property type="match status" value="1"/>
</dbReference>
<gene>
    <name evidence="2" type="ORF">GCM10023231_01960</name>
</gene>
<dbReference type="EMBL" id="BAABIQ010000002">
    <property type="protein sequence ID" value="GAA4778935.1"/>
    <property type="molecule type" value="Genomic_DNA"/>
</dbReference>